<accession>N1PQX3</accession>
<reference evidence="1 2" key="2">
    <citation type="journal article" date="2012" name="PLoS Pathog.">
        <title>Diverse lifestyles and strategies of plant pathogenesis encoded in the genomes of eighteen Dothideomycetes fungi.</title>
        <authorList>
            <person name="Ohm R.A."/>
            <person name="Feau N."/>
            <person name="Henrissat B."/>
            <person name="Schoch C.L."/>
            <person name="Horwitz B.A."/>
            <person name="Barry K.W."/>
            <person name="Condon B.J."/>
            <person name="Copeland A.C."/>
            <person name="Dhillon B."/>
            <person name="Glaser F."/>
            <person name="Hesse C.N."/>
            <person name="Kosti I."/>
            <person name="LaButti K."/>
            <person name="Lindquist E.A."/>
            <person name="Lucas S."/>
            <person name="Salamov A.A."/>
            <person name="Bradshaw R.E."/>
            <person name="Ciuffetti L."/>
            <person name="Hamelin R.C."/>
            <person name="Kema G.H.J."/>
            <person name="Lawrence C."/>
            <person name="Scott J.A."/>
            <person name="Spatafora J.W."/>
            <person name="Turgeon B.G."/>
            <person name="de Wit P.J.G.M."/>
            <person name="Zhong S."/>
            <person name="Goodwin S.B."/>
            <person name="Grigoriev I.V."/>
        </authorList>
    </citation>
    <scope>NUCLEOTIDE SEQUENCE [LARGE SCALE GENOMIC DNA]</scope>
    <source>
        <strain evidence="2">NZE10 / CBS 128990</strain>
    </source>
</reference>
<dbReference type="AlphaFoldDB" id="N1PQX3"/>
<sequence length="123" mass="13865">MPWMCVYGRIALKKDHESSTDSASPRTPGRSRTSSWICYGAEDCRWSNHETNNFIGVAREEMRGLSLCDLSFSKLLACFASDFLVLDAERDRTAWFAFNLWWSGGEDVCVAALVINRTVMSAI</sequence>
<organism evidence="1 2">
    <name type="scientific">Dothistroma septosporum (strain NZE10 / CBS 128990)</name>
    <name type="common">Red band needle blight fungus</name>
    <name type="synonym">Mycosphaerella pini</name>
    <dbReference type="NCBI Taxonomy" id="675120"/>
    <lineage>
        <taxon>Eukaryota</taxon>
        <taxon>Fungi</taxon>
        <taxon>Dikarya</taxon>
        <taxon>Ascomycota</taxon>
        <taxon>Pezizomycotina</taxon>
        <taxon>Dothideomycetes</taxon>
        <taxon>Dothideomycetidae</taxon>
        <taxon>Mycosphaerellales</taxon>
        <taxon>Mycosphaerellaceae</taxon>
        <taxon>Dothistroma</taxon>
    </lineage>
</organism>
<dbReference type="Proteomes" id="UP000016933">
    <property type="component" value="Unassembled WGS sequence"/>
</dbReference>
<proteinExistence type="predicted"/>
<reference evidence="2" key="1">
    <citation type="journal article" date="2012" name="PLoS Genet.">
        <title>The genomes of the fungal plant pathogens Cladosporium fulvum and Dothistroma septosporum reveal adaptation to different hosts and lifestyles but also signatures of common ancestry.</title>
        <authorList>
            <person name="de Wit P.J.G.M."/>
            <person name="van der Burgt A."/>
            <person name="Oekmen B."/>
            <person name="Stergiopoulos I."/>
            <person name="Abd-Elsalam K.A."/>
            <person name="Aerts A.L."/>
            <person name="Bahkali A.H."/>
            <person name="Beenen H.G."/>
            <person name="Chettri P."/>
            <person name="Cox M.P."/>
            <person name="Datema E."/>
            <person name="de Vries R.P."/>
            <person name="Dhillon B."/>
            <person name="Ganley A.R."/>
            <person name="Griffiths S.A."/>
            <person name="Guo Y."/>
            <person name="Hamelin R.C."/>
            <person name="Henrissat B."/>
            <person name="Kabir M.S."/>
            <person name="Jashni M.K."/>
            <person name="Kema G."/>
            <person name="Klaubauf S."/>
            <person name="Lapidus A."/>
            <person name="Levasseur A."/>
            <person name="Lindquist E."/>
            <person name="Mehrabi R."/>
            <person name="Ohm R.A."/>
            <person name="Owen T.J."/>
            <person name="Salamov A."/>
            <person name="Schwelm A."/>
            <person name="Schijlen E."/>
            <person name="Sun H."/>
            <person name="van den Burg H.A."/>
            <person name="van Ham R.C.H.J."/>
            <person name="Zhang S."/>
            <person name="Goodwin S.B."/>
            <person name="Grigoriev I.V."/>
            <person name="Collemare J."/>
            <person name="Bradshaw R.E."/>
        </authorList>
    </citation>
    <scope>NUCLEOTIDE SEQUENCE [LARGE SCALE GENOMIC DNA]</scope>
    <source>
        <strain evidence="2">NZE10 / CBS 128990</strain>
    </source>
</reference>
<dbReference type="HOGENOM" id="CLU_2015213_0_0_1"/>
<evidence type="ECO:0000313" key="1">
    <source>
        <dbReference type="EMBL" id="EME44819.1"/>
    </source>
</evidence>
<name>N1PQX3_DOTSN</name>
<gene>
    <name evidence="1" type="ORF">DOTSEDRAFT_72301</name>
</gene>
<protein>
    <submittedName>
        <fullName evidence="1">Uncharacterized protein</fullName>
    </submittedName>
</protein>
<keyword evidence="2" id="KW-1185">Reference proteome</keyword>
<evidence type="ECO:0000313" key="2">
    <source>
        <dbReference type="Proteomes" id="UP000016933"/>
    </source>
</evidence>
<dbReference type="EMBL" id="KB446539">
    <property type="protein sequence ID" value="EME44819.1"/>
    <property type="molecule type" value="Genomic_DNA"/>
</dbReference>